<dbReference type="Proteomes" id="UP000254259">
    <property type="component" value="Chromosome CBM2636"/>
</dbReference>
<evidence type="ECO:0000313" key="1">
    <source>
        <dbReference type="EMBL" id="SPD65343.1"/>
    </source>
</evidence>
<proteinExistence type="predicted"/>
<organism evidence="1 2">
    <name type="scientific">Cupriavidus taiwanensis</name>
    <dbReference type="NCBI Taxonomy" id="164546"/>
    <lineage>
        <taxon>Bacteria</taxon>
        <taxon>Pseudomonadati</taxon>
        <taxon>Pseudomonadota</taxon>
        <taxon>Betaproteobacteria</taxon>
        <taxon>Burkholderiales</taxon>
        <taxon>Burkholderiaceae</taxon>
        <taxon>Cupriavidus</taxon>
    </lineage>
</organism>
<accession>A0A9Q7UVB2</accession>
<dbReference type="AlphaFoldDB" id="A0A9Q7UVB2"/>
<protein>
    <submittedName>
        <fullName evidence="1">Uncharacterized protein</fullName>
    </submittedName>
</protein>
<gene>
    <name evidence="1" type="ORF">CBM2636_12366</name>
</gene>
<sequence length="355" mass="39267">MAISIAATTRSVDALVPLDHRIRAVVVDRLEVLRLEHIGHDAVVRIQPHGDVAHQVLDELGILVGTLGDELLVGPLEQPPQLARRLFLGHAHQRLHRQLAGQLHVHGDMRALVVRAILRDLLRARAQAGHRHQRLQEHPRGAVAHFTGQRDLVVQQRLHAGHRRDLADEVRERDLDAAGLGFELLQHLVQHQPEAGQLQRRPLFFQQRHEARHMRALLVGGQVHVEVEGADGRHDAGRGLQGHGIAHALHADSLDRDLAGVGARLDVGHDEGGVDVIHLRFPPGLRSLAQALTVAAFSQSLMPRNECETTGPGTGVPTRSCEHKNRSVREFGRTRGTAARIPSGWQVIRPRARRP</sequence>
<reference evidence="1 2" key="1">
    <citation type="submission" date="2018-01" db="EMBL/GenBank/DDBJ databases">
        <authorList>
            <person name="Clerissi C."/>
        </authorList>
    </citation>
    <scope>NUCLEOTIDE SEQUENCE [LARGE SCALE GENOMIC DNA]</scope>
    <source>
        <strain evidence="1">Cupriavidus taiwanensis SWF 66322</strain>
    </source>
</reference>
<name>A0A9Q7UVB2_9BURK</name>
<dbReference type="EMBL" id="LT984813">
    <property type="protein sequence ID" value="SPD65343.1"/>
    <property type="molecule type" value="Genomic_DNA"/>
</dbReference>
<evidence type="ECO:0000313" key="2">
    <source>
        <dbReference type="Proteomes" id="UP000254259"/>
    </source>
</evidence>